<protein>
    <submittedName>
        <fullName evidence="1">Uncharacterized protein</fullName>
    </submittedName>
</protein>
<proteinExistence type="predicted"/>
<reference evidence="1" key="1">
    <citation type="submission" date="2023-04" db="EMBL/GenBank/DDBJ databases">
        <authorList>
            <person name="Vijverberg K."/>
            <person name="Xiong W."/>
            <person name="Schranz E."/>
        </authorList>
    </citation>
    <scope>NUCLEOTIDE SEQUENCE</scope>
</reference>
<dbReference type="EMBL" id="OX465079">
    <property type="protein sequence ID" value="CAI9277879.1"/>
    <property type="molecule type" value="Genomic_DNA"/>
</dbReference>
<keyword evidence="2" id="KW-1185">Reference proteome</keyword>
<gene>
    <name evidence="1" type="ORF">LSALG_LOCUS17784</name>
</gene>
<organism evidence="1 2">
    <name type="scientific">Lactuca saligna</name>
    <name type="common">Willowleaf lettuce</name>
    <dbReference type="NCBI Taxonomy" id="75948"/>
    <lineage>
        <taxon>Eukaryota</taxon>
        <taxon>Viridiplantae</taxon>
        <taxon>Streptophyta</taxon>
        <taxon>Embryophyta</taxon>
        <taxon>Tracheophyta</taxon>
        <taxon>Spermatophyta</taxon>
        <taxon>Magnoliopsida</taxon>
        <taxon>eudicotyledons</taxon>
        <taxon>Gunneridae</taxon>
        <taxon>Pentapetalae</taxon>
        <taxon>asterids</taxon>
        <taxon>campanulids</taxon>
        <taxon>Asterales</taxon>
        <taxon>Asteraceae</taxon>
        <taxon>Cichorioideae</taxon>
        <taxon>Cichorieae</taxon>
        <taxon>Lactucinae</taxon>
        <taxon>Lactuca</taxon>
    </lineage>
</organism>
<dbReference type="AlphaFoldDB" id="A0AA35YPY6"/>
<evidence type="ECO:0000313" key="1">
    <source>
        <dbReference type="EMBL" id="CAI9277879.1"/>
    </source>
</evidence>
<name>A0AA35YPY6_LACSI</name>
<dbReference type="Proteomes" id="UP001177003">
    <property type="component" value="Chromosome 3"/>
</dbReference>
<accession>A0AA35YPY6</accession>
<evidence type="ECO:0000313" key="2">
    <source>
        <dbReference type="Proteomes" id="UP001177003"/>
    </source>
</evidence>
<sequence>MKLFEPIGYHKNKNTDPSNPFIKLYGPFPFSHSAVSKNLSSSSLNLFAITRISPPPLLIYMIHRHYTDPWFFVSISRARVYTISKFLKIVWNERLKVAITRILDRVEEKIERVDTIPRFSKILLHKCLKGFTILRFSIVQYKQEKDEEGMLSDLHQLTFMLFRFDERI</sequence>